<protein>
    <recommendedName>
        <fullName evidence="1">N-acetyltransferase domain-containing protein</fullName>
    </recommendedName>
</protein>
<accession>A0A9P4ITI2</accession>
<sequence>MAEFYLPRLLPEEMEEAYAGLDKAHPNPTELFRDIFMGPDTPEQHKSNVEGFQMLMTKLPQLYCVKITEKSTRKIVAASMWSINMTVVPDPGFDRPRPWLNDDKEKLERVIRVMNSTISIRKKWYTKPHIQIMLFYTHPDFQRRGAGSMMMNWGCTLADHLYLPLWVEGSTEGRKLYEKFGCVLREANPDMGDFLEREARPLQIEGGTPAKVADSA</sequence>
<evidence type="ECO:0000313" key="2">
    <source>
        <dbReference type="EMBL" id="KAF2148056.1"/>
    </source>
</evidence>
<dbReference type="Gene3D" id="3.40.630.30">
    <property type="match status" value="1"/>
</dbReference>
<dbReference type="OrthoDB" id="2115692at2759"/>
<dbReference type="Proteomes" id="UP000799439">
    <property type="component" value="Unassembled WGS sequence"/>
</dbReference>
<reference evidence="2" key="1">
    <citation type="journal article" date="2020" name="Stud. Mycol.">
        <title>101 Dothideomycetes genomes: a test case for predicting lifestyles and emergence of pathogens.</title>
        <authorList>
            <person name="Haridas S."/>
            <person name="Albert R."/>
            <person name="Binder M."/>
            <person name="Bloem J."/>
            <person name="Labutti K."/>
            <person name="Salamov A."/>
            <person name="Andreopoulos B."/>
            <person name="Baker S."/>
            <person name="Barry K."/>
            <person name="Bills G."/>
            <person name="Bluhm B."/>
            <person name="Cannon C."/>
            <person name="Castanera R."/>
            <person name="Culley D."/>
            <person name="Daum C."/>
            <person name="Ezra D."/>
            <person name="Gonzalez J."/>
            <person name="Henrissat B."/>
            <person name="Kuo A."/>
            <person name="Liang C."/>
            <person name="Lipzen A."/>
            <person name="Lutzoni F."/>
            <person name="Magnuson J."/>
            <person name="Mondo S."/>
            <person name="Nolan M."/>
            <person name="Ohm R."/>
            <person name="Pangilinan J."/>
            <person name="Park H.-J."/>
            <person name="Ramirez L."/>
            <person name="Alfaro M."/>
            <person name="Sun H."/>
            <person name="Tritt A."/>
            <person name="Yoshinaga Y."/>
            <person name="Zwiers L.-H."/>
            <person name="Turgeon B."/>
            <person name="Goodwin S."/>
            <person name="Spatafora J."/>
            <person name="Crous P."/>
            <person name="Grigoriev I."/>
        </authorList>
    </citation>
    <scope>NUCLEOTIDE SEQUENCE</scope>
    <source>
        <strain evidence="2">CBS 260.36</strain>
    </source>
</reference>
<proteinExistence type="predicted"/>
<dbReference type="PROSITE" id="PS51186">
    <property type="entry name" value="GNAT"/>
    <property type="match status" value="1"/>
</dbReference>
<dbReference type="InterPro" id="IPR052523">
    <property type="entry name" value="Trichothecene_AcTrans"/>
</dbReference>
<evidence type="ECO:0000313" key="3">
    <source>
        <dbReference type="Proteomes" id="UP000799439"/>
    </source>
</evidence>
<comment type="caution">
    <text evidence="2">The sequence shown here is derived from an EMBL/GenBank/DDBJ whole genome shotgun (WGS) entry which is preliminary data.</text>
</comment>
<dbReference type="PANTHER" id="PTHR42791:SF1">
    <property type="entry name" value="N-ACETYLTRANSFERASE DOMAIN-CONTAINING PROTEIN"/>
    <property type="match status" value="1"/>
</dbReference>
<dbReference type="CDD" id="cd04301">
    <property type="entry name" value="NAT_SF"/>
    <property type="match status" value="1"/>
</dbReference>
<dbReference type="AlphaFoldDB" id="A0A9P4ITI2"/>
<evidence type="ECO:0000259" key="1">
    <source>
        <dbReference type="PROSITE" id="PS51186"/>
    </source>
</evidence>
<dbReference type="Pfam" id="PF00583">
    <property type="entry name" value="Acetyltransf_1"/>
    <property type="match status" value="1"/>
</dbReference>
<feature type="domain" description="N-acetyltransferase" evidence="1">
    <location>
        <begin position="65"/>
        <end position="201"/>
    </location>
</feature>
<dbReference type="InterPro" id="IPR000182">
    <property type="entry name" value="GNAT_dom"/>
</dbReference>
<name>A0A9P4ITI2_9PEZI</name>
<dbReference type="PANTHER" id="PTHR42791">
    <property type="entry name" value="GNAT FAMILY ACETYLTRANSFERASE"/>
    <property type="match status" value="1"/>
</dbReference>
<keyword evidence="3" id="KW-1185">Reference proteome</keyword>
<dbReference type="GO" id="GO:0016747">
    <property type="term" value="F:acyltransferase activity, transferring groups other than amino-acyl groups"/>
    <property type="evidence" value="ECO:0007669"/>
    <property type="project" value="InterPro"/>
</dbReference>
<gene>
    <name evidence="2" type="ORF">K461DRAFT_298156</name>
</gene>
<organism evidence="2 3">
    <name type="scientific">Myriangium duriaei CBS 260.36</name>
    <dbReference type="NCBI Taxonomy" id="1168546"/>
    <lineage>
        <taxon>Eukaryota</taxon>
        <taxon>Fungi</taxon>
        <taxon>Dikarya</taxon>
        <taxon>Ascomycota</taxon>
        <taxon>Pezizomycotina</taxon>
        <taxon>Dothideomycetes</taxon>
        <taxon>Dothideomycetidae</taxon>
        <taxon>Myriangiales</taxon>
        <taxon>Myriangiaceae</taxon>
        <taxon>Myriangium</taxon>
    </lineage>
</organism>
<dbReference type="SUPFAM" id="SSF55729">
    <property type="entry name" value="Acyl-CoA N-acyltransferases (Nat)"/>
    <property type="match status" value="1"/>
</dbReference>
<dbReference type="EMBL" id="ML996094">
    <property type="protein sequence ID" value="KAF2148056.1"/>
    <property type="molecule type" value="Genomic_DNA"/>
</dbReference>
<dbReference type="InterPro" id="IPR016181">
    <property type="entry name" value="Acyl_CoA_acyltransferase"/>
</dbReference>